<gene>
    <name evidence="13" type="primary">GLMP</name>
</gene>
<reference evidence="13" key="3">
    <citation type="submission" date="2025-09" db="UniProtKB">
        <authorList>
            <consortium name="Ensembl"/>
        </authorList>
    </citation>
    <scope>IDENTIFICATION</scope>
</reference>
<dbReference type="Pfam" id="PF15065">
    <property type="entry name" value="NCU-G1"/>
    <property type="match status" value="1"/>
</dbReference>
<keyword evidence="3" id="KW-0732">Signal</keyword>
<evidence type="ECO:0000256" key="1">
    <source>
        <dbReference type="ARBA" id="ARBA00010599"/>
    </source>
</evidence>
<evidence type="ECO:0000256" key="6">
    <source>
        <dbReference type="ARBA" id="ARBA00023180"/>
    </source>
</evidence>
<dbReference type="PANTHER" id="PTHR31981">
    <property type="entry name" value="GLYCOSYLATED LYSOSOMAL MEMBRANE PROTEIN"/>
    <property type="match status" value="1"/>
</dbReference>
<evidence type="ECO:0000313" key="13">
    <source>
        <dbReference type="Ensembl" id="ENSCMUP00000023260.2"/>
    </source>
</evidence>
<keyword evidence="4 12" id="KW-1133">Transmembrane helix</keyword>
<proteinExistence type="inferred from homology"/>
<evidence type="ECO:0000256" key="9">
    <source>
        <dbReference type="ARBA" id="ARBA00024189"/>
    </source>
</evidence>
<evidence type="ECO:0000256" key="5">
    <source>
        <dbReference type="ARBA" id="ARBA00023136"/>
    </source>
</evidence>
<evidence type="ECO:0000256" key="3">
    <source>
        <dbReference type="ARBA" id="ARBA00022729"/>
    </source>
</evidence>
<dbReference type="Ensembl" id="ENSCMUT00000025024.2">
    <property type="protein sequence ID" value="ENSCMUP00000023260.2"/>
    <property type="gene ID" value="ENSCMUG00000014292.2"/>
</dbReference>
<dbReference type="OMA" id="TLHYLWD"/>
<organism evidence="13 14">
    <name type="scientific">Corvus moneduloides</name>
    <name type="common">New Caledonian crow</name>
    <dbReference type="NCBI Taxonomy" id="1196302"/>
    <lineage>
        <taxon>Eukaryota</taxon>
        <taxon>Metazoa</taxon>
        <taxon>Chordata</taxon>
        <taxon>Craniata</taxon>
        <taxon>Vertebrata</taxon>
        <taxon>Euteleostomi</taxon>
        <taxon>Archelosauria</taxon>
        <taxon>Archosauria</taxon>
        <taxon>Dinosauria</taxon>
        <taxon>Saurischia</taxon>
        <taxon>Theropoda</taxon>
        <taxon>Coelurosauria</taxon>
        <taxon>Aves</taxon>
        <taxon>Neognathae</taxon>
        <taxon>Neoaves</taxon>
        <taxon>Telluraves</taxon>
        <taxon>Australaves</taxon>
        <taxon>Passeriformes</taxon>
        <taxon>Corvoidea</taxon>
        <taxon>Corvidae</taxon>
        <taxon>Corvus</taxon>
    </lineage>
</organism>
<dbReference type="GO" id="GO:0005765">
    <property type="term" value="C:lysosomal membrane"/>
    <property type="evidence" value="ECO:0007669"/>
    <property type="project" value="UniProtKB-SubCell"/>
</dbReference>
<protein>
    <submittedName>
        <fullName evidence="13">Glycosylated lysosomal membrane protein</fullName>
    </submittedName>
</protein>
<keyword evidence="6" id="KW-0325">Glycoprotein</keyword>
<keyword evidence="14" id="KW-1185">Reference proteome</keyword>
<keyword evidence="5 12" id="KW-0472">Membrane</keyword>
<keyword evidence="2 12" id="KW-0812">Transmembrane</keyword>
<comment type="similarity">
    <text evidence="1">Belongs to the GLMP family.</text>
</comment>
<evidence type="ECO:0000256" key="8">
    <source>
        <dbReference type="ARBA" id="ARBA00024176"/>
    </source>
</evidence>
<feature type="transmembrane region" description="Helical" evidence="12">
    <location>
        <begin position="378"/>
        <end position="404"/>
    </location>
</feature>
<evidence type="ECO:0000256" key="4">
    <source>
        <dbReference type="ARBA" id="ARBA00022989"/>
    </source>
</evidence>
<accession>A0A8U7NR24</accession>
<feature type="region of interest" description="Disordered" evidence="11">
    <location>
        <begin position="1"/>
        <end position="33"/>
    </location>
</feature>
<evidence type="ECO:0000256" key="2">
    <source>
        <dbReference type="ARBA" id="ARBA00022692"/>
    </source>
</evidence>
<evidence type="ECO:0000256" key="11">
    <source>
        <dbReference type="SAM" id="MobiDB-lite"/>
    </source>
</evidence>
<sequence length="416" mass="44858">MLTKRVEQHQRCRVTGAEAAPMSHPPRTPGLSCRAQSAPQPCPCACLQVSMQYNPGWNGSSVNLLHVRAAGPGDSLHYVWSSIGAPAVLLVATRSPSSALRVNWTQLLSPSPAGAIWIDPPDSVVYSTAVVFTKLFEFSEAKPLGELFYPTYDLSEFSWDSLNHTLNHTALTAELSGVPATDPGGGFANGSLAFRVTAYEASGRAGRLPSLLHTADSSQLEFILAGVAPRGNGSRFVLEVATVEEAGAVRRLRSERSIDDEYTPTIFEVLSLVAESQNGSSTLGFLQWKATAYGSRSPRREDGIRCRAQGLQAANWTLPVSSIVQAYFGESLGSTCTISALNVSFGGEEGRVYQEKRYLSWSVLLGFGQPPRDTFSALVISITAVALGTPLAMLLLGSCLVLLVRRRRYSEYEPIN</sequence>
<comment type="subcellular location">
    <subcellularLocation>
        <location evidence="9">Lysosome membrane</location>
        <topology evidence="9">Single-pass type I membrane protein</topology>
        <orientation evidence="9">Lumenal side</orientation>
    </subcellularLocation>
</comment>
<reference evidence="14" key="1">
    <citation type="submission" date="2019-10" db="EMBL/GenBank/DDBJ databases">
        <title>Corvus moneduloides (New Caledonian crow) genome, bCorMon1, primary haplotype.</title>
        <authorList>
            <person name="Rutz C."/>
            <person name="Fungtammasan C."/>
            <person name="Mountcastle J."/>
            <person name="Formenti G."/>
            <person name="Chow W."/>
            <person name="Howe K."/>
            <person name="Steele M.P."/>
            <person name="Fernandes J."/>
            <person name="Gilbert M.T.P."/>
            <person name="Fedrigo O."/>
            <person name="Jarvis E.D."/>
            <person name="Gemmell N."/>
        </authorList>
    </citation>
    <scope>NUCLEOTIDE SEQUENCE [LARGE SCALE GENOMIC DNA]</scope>
</reference>
<accession>A0A8C3H2D8</accession>
<evidence type="ECO:0000256" key="10">
    <source>
        <dbReference type="ARBA" id="ARBA00044960"/>
    </source>
</evidence>
<evidence type="ECO:0000313" key="14">
    <source>
        <dbReference type="Proteomes" id="UP000694553"/>
    </source>
</evidence>
<comment type="function">
    <text evidence="8">Required to protect lysosomal transporter MFSD1 from lysosomal proteolysis and for MFSD1 lysosomal localization.</text>
</comment>
<dbReference type="PANTHER" id="PTHR31981:SF1">
    <property type="entry name" value="GLYCOSYLATED LYSOSOMAL MEMBRANE PROTEIN"/>
    <property type="match status" value="1"/>
</dbReference>
<feature type="compositionally biased region" description="Basic and acidic residues" evidence="11">
    <location>
        <begin position="1"/>
        <end position="10"/>
    </location>
</feature>
<comment type="subunit">
    <text evidence="10">Interacts (via lumenal domain) with lysosomal protein MFSD1; the interaction starts while both proteins are still in the endoplasmic reticulum and is required for stabilization of MFSD1 in lysosomes but has no direct effect on its targeting to lysosomes or transporter activity.</text>
</comment>
<dbReference type="Proteomes" id="UP000694553">
    <property type="component" value="Unassembled WGS sequence"/>
</dbReference>
<name>A0A8C3H2D8_CORMO</name>
<keyword evidence="7" id="KW-0458">Lysosome</keyword>
<reference evidence="13" key="2">
    <citation type="submission" date="2025-08" db="UniProtKB">
        <authorList>
            <consortium name="Ensembl"/>
        </authorList>
    </citation>
    <scope>IDENTIFICATION</scope>
</reference>
<evidence type="ECO:0000256" key="7">
    <source>
        <dbReference type="ARBA" id="ARBA00023228"/>
    </source>
</evidence>
<dbReference type="InterPro" id="IPR029382">
    <property type="entry name" value="NCU-G1"/>
</dbReference>
<dbReference type="AlphaFoldDB" id="A0A8C3H2D8"/>
<evidence type="ECO:0000256" key="12">
    <source>
        <dbReference type="SAM" id="Phobius"/>
    </source>
</evidence>